<dbReference type="BioCyc" id="PSP1104324:GJSN-1724-MONOMER"/>
<dbReference type="EMBL" id="CP003098">
    <property type="protein sequence ID" value="AET33168.1"/>
    <property type="molecule type" value="Genomic_DNA"/>
</dbReference>
<feature type="transmembrane region" description="Helical" evidence="1">
    <location>
        <begin position="33"/>
        <end position="56"/>
    </location>
</feature>
<accession>G7VGZ7</accession>
<dbReference type="STRING" id="1104324.P186_1758"/>
<keyword evidence="1" id="KW-1133">Transmembrane helix</keyword>
<keyword evidence="3" id="KW-1185">Reference proteome</keyword>
<sequence length="60" mass="6816">MRRFLSRLSSRLGEWLVEKLVYEGADWGSFVGYLIYGLSVFGFLLLVLVYVSTLLVRVGA</sequence>
<evidence type="ECO:0000256" key="1">
    <source>
        <dbReference type="SAM" id="Phobius"/>
    </source>
</evidence>
<evidence type="ECO:0000313" key="2">
    <source>
        <dbReference type="EMBL" id="AET33168.1"/>
    </source>
</evidence>
<dbReference type="AlphaFoldDB" id="G7VGZ7"/>
<keyword evidence="1" id="KW-0812">Transmembrane</keyword>
<dbReference type="KEGG" id="pyr:P186_1758"/>
<name>G7VGZ7_9CREN</name>
<evidence type="ECO:0000313" key="3">
    <source>
        <dbReference type="Proteomes" id="UP000005867"/>
    </source>
</evidence>
<protein>
    <submittedName>
        <fullName evidence="2">Uncharacterized protein</fullName>
    </submittedName>
</protein>
<gene>
    <name evidence="2" type="ORF">P186_1758</name>
</gene>
<reference evidence="2 3" key="1">
    <citation type="journal article" date="2012" name="J. Bacteriol.">
        <title>Complete genome sequence of strain 1860, a crenarchaeon of the genus pyrobaculum able to grow with various electron acceptors.</title>
        <authorList>
            <person name="Mardanov A.V."/>
            <person name="Gumerov V.M."/>
            <person name="Slobodkina G.B."/>
            <person name="Beletsky A.V."/>
            <person name="Bonch-Osmolovskaya E.A."/>
            <person name="Ravin N.V."/>
            <person name="Skryabin K.G."/>
        </authorList>
    </citation>
    <scope>NUCLEOTIDE SEQUENCE [LARGE SCALE GENOMIC DNA]</scope>
    <source>
        <strain evidence="2 3">1860</strain>
    </source>
</reference>
<proteinExistence type="predicted"/>
<dbReference type="HOGENOM" id="CLU_2930342_0_0_2"/>
<keyword evidence="1" id="KW-0472">Membrane</keyword>
<organism evidence="2 3">
    <name type="scientific">Pyrobaculum ferrireducens</name>
    <dbReference type="NCBI Taxonomy" id="1104324"/>
    <lineage>
        <taxon>Archaea</taxon>
        <taxon>Thermoproteota</taxon>
        <taxon>Thermoprotei</taxon>
        <taxon>Thermoproteales</taxon>
        <taxon>Thermoproteaceae</taxon>
        <taxon>Pyrobaculum</taxon>
    </lineage>
</organism>
<dbReference type="Proteomes" id="UP000005867">
    <property type="component" value="Chromosome"/>
</dbReference>